<dbReference type="EMBL" id="HBJA01108908">
    <property type="protein sequence ID" value="CAE0826339.1"/>
    <property type="molecule type" value="Transcribed_RNA"/>
</dbReference>
<dbReference type="AlphaFoldDB" id="A0A7S4LFP3"/>
<proteinExistence type="predicted"/>
<gene>
    <name evidence="2" type="ORF">EGYM00163_LOCUS37595</name>
</gene>
<name>A0A7S4LFP3_9EUGL</name>
<feature type="region of interest" description="Disordered" evidence="1">
    <location>
        <begin position="1"/>
        <end position="55"/>
    </location>
</feature>
<reference evidence="2" key="1">
    <citation type="submission" date="2021-01" db="EMBL/GenBank/DDBJ databases">
        <authorList>
            <person name="Corre E."/>
            <person name="Pelletier E."/>
            <person name="Niang G."/>
            <person name="Scheremetjew M."/>
            <person name="Finn R."/>
            <person name="Kale V."/>
            <person name="Holt S."/>
            <person name="Cochrane G."/>
            <person name="Meng A."/>
            <person name="Brown T."/>
            <person name="Cohen L."/>
        </authorList>
    </citation>
    <scope>NUCLEOTIDE SEQUENCE</scope>
    <source>
        <strain evidence="2">CCMP1594</strain>
    </source>
</reference>
<evidence type="ECO:0000256" key="1">
    <source>
        <dbReference type="SAM" id="MobiDB-lite"/>
    </source>
</evidence>
<protein>
    <submittedName>
        <fullName evidence="2">Uncharacterized protein</fullName>
    </submittedName>
</protein>
<sequence length="103" mass="11321">MPRGAPAKPPLFDPLPSKRAPTPAQPHRPRKEAPRHKGTLCPPNCQKQPPAAALPRHHPLSLREGFMKVCAVAFRTIERGGFMVWLSTKIKCPHSFGAGDGTW</sequence>
<evidence type="ECO:0000313" key="2">
    <source>
        <dbReference type="EMBL" id="CAE0826339.1"/>
    </source>
</evidence>
<accession>A0A7S4LFP3</accession>
<organism evidence="2">
    <name type="scientific">Eutreptiella gymnastica</name>
    <dbReference type="NCBI Taxonomy" id="73025"/>
    <lineage>
        <taxon>Eukaryota</taxon>
        <taxon>Discoba</taxon>
        <taxon>Euglenozoa</taxon>
        <taxon>Euglenida</taxon>
        <taxon>Spirocuta</taxon>
        <taxon>Euglenophyceae</taxon>
        <taxon>Eutreptiales</taxon>
        <taxon>Eutreptiaceae</taxon>
        <taxon>Eutreptiella</taxon>
    </lineage>
</organism>
<feature type="compositionally biased region" description="Basic residues" evidence="1">
    <location>
        <begin position="27"/>
        <end position="38"/>
    </location>
</feature>